<sequence>MAVPVYFVGDTPQGPRLYREFRTVEDDNPLEEAVALMTAGDAEDPDYRTAYPGGSFSSVSFDGDRFVVEVPDDGWMAPGDLSEDEATLALQQLVYTVQGVQQERAPVEVVLDGQATFLFGEDTEGGVSNADPLDVLALVNVTTPEEGAPVSGSFTASGVASSFEATVPWQILTGSGDVELEGFATAEGWMDKLYPWETEIDVSSLDPGLYTFVARTDDPSGGEGGGPTEDTKVIDVS</sequence>
<dbReference type="EMBL" id="CAEZXR010000334">
    <property type="protein sequence ID" value="CAB4726484.1"/>
    <property type="molecule type" value="Genomic_DNA"/>
</dbReference>
<dbReference type="SMART" id="SM00909">
    <property type="entry name" value="Germane"/>
    <property type="match status" value="1"/>
</dbReference>
<feature type="region of interest" description="Disordered" evidence="1">
    <location>
        <begin position="215"/>
        <end position="237"/>
    </location>
</feature>
<evidence type="ECO:0000259" key="2">
    <source>
        <dbReference type="SMART" id="SM00909"/>
    </source>
</evidence>
<dbReference type="InterPro" id="IPR019606">
    <property type="entry name" value="GerMN"/>
</dbReference>
<dbReference type="Pfam" id="PF10648">
    <property type="entry name" value="Gmad2"/>
    <property type="match status" value="1"/>
</dbReference>
<organism evidence="3">
    <name type="scientific">freshwater metagenome</name>
    <dbReference type="NCBI Taxonomy" id="449393"/>
    <lineage>
        <taxon>unclassified sequences</taxon>
        <taxon>metagenomes</taxon>
        <taxon>ecological metagenomes</taxon>
    </lineage>
</organism>
<evidence type="ECO:0000313" key="3">
    <source>
        <dbReference type="EMBL" id="CAB4726484.1"/>
    </source>
</evidence>
<name>A0A6J6RVB0_9ZZZZ</name>
<reference evidence="3" key="1">
    <citation type="submission" date="2020-05" db="EMBL/GenBank/DDBJ databases">
        <authorList>
            <person name="Chiriac C."/>
            <person name="Salcher M."/>
            <person name="Ghai R."/>
            <person name="Kavagutti S V."/>
        </authorList>
    </citation>
    <scope>NUCLEOTIDE SEQUENCE</scope>
</reference>
<dbReference type="Pfam" id="PF10646">
    <property type="entry name" value="Germane"/>
    <property type="match status" value="1"/>
</dbReference>
<dbReference type="AlphaFoldDB" id="A0A6J6RVB0"/>
<dbReference type="InterPro" id="IPR018911">
    <property type="entry name" value="Gmad2_Ig-like_dom"/>
</dbReference>
<accession>A0A6J6RVB0</accession>
<proteinExistence type="predicted"/>
<gene>
    <name evidence="3" type="ORF">UFOPK2579_02323</name>
</gene>
<evidence type="ECO:0000256" key="1">
    <source>
        <dbReference type="SAM" id="MobiDB-lite"/>
    </source>
</evidence>
<protein>
    <submittedName>
        <fullName evidence="3">Unannotated protein</fullName>
    </submittedName>
</protein>
<feature type="domain" description="GerMN" evidence="2">
    <location>
        <begin position="30"/>
        <end position="120"/>
    </location>
</feature>